<dbReference type="Pfam" id="PF17919">
    <property type="entry name" value="RT_RNaseH_2"/>
    <property type="match status" value="1"/>
</dbReference>
<protein>
    <recommendedName>
        <fullName evidence="1">RNA-directed DNA polymerase</fullName>
        <ecNumber evidence="1">2.7.7.49</ecNumber>
    </recommendedName>
</protein>
<dbReference type="GO" id="GO:0042575">
    <property type="term" value="C:DNA polymerase complex"/>
    <property type="evidence" value="ECO:0007669"/>
    <property type="project" value="UniProtKB-ARBA"/>
</dbReference>
<feature type="region of interest" description="Disordered" evidence="2">
    <location>
        <begin position="570"/>
        <end position="622"/>
    </location>
</feature>
<dbReference type="FunFam" id="3.30.420.10:FF:000032">
    <property type="entry name" value="Retrovirus-related Pol polyprotein from transposon 297-like Protein"/>
    <property type="match status" value="1"/>
</dbReference>
<feature type="domain" description="Integrase catalytic" evidence="3">
    <location>
        <begin position="275"/>
        <end position="440"/>
    </location>
</feature>
<dbReference type="InterPro" id="IPR043502">
    <property type="entry name" value="DNA/RNA_pol_sf"/>
</dbReference>
<evidence type="ECO:0000256" key="2">
    <source>
        <dbReference type="SAM" id="MobiDB-lite"/>
    </source>
</evidence>
<dbReference type="SUPFAM" id="SSF52540">
    <property type="entry name" value="P-loop containing nucleoside triphosphate hydrolases"/>
    <property type="match status" value="1"/>
</dbReference>
<dbReference type="Pfam" id="PF00665">
    <property type="entry name" value="rve"/>
    <property type="match status" value="1"/>
</dbReference>
<dbReference type="GO" id="GO:0015074">
    <property type="term" value="P:DNA integration"/>
    <property type="evidence" value="ECO:0007669"/>
    <property type="project" value="InterPro"/>
</dbReference>
<gene>
    <name evidence="4" type="ORF">ANCCEY_14871</name>
</gene>
<name>A0A0D6L5S2_9BILA</name>
<dbReference type="Pfam" id="PF13087">
    <property type="entry name" value="AAA_12"/>
    <property type="match status" value="1"/>
</dbReference>
<feature type="region of interest" description="Disordered" evidence="2">
    <location>
        <begin position="640"/>
        <end position="672"/>
    </location>
</feature>
<dbReference type="Pfam" id="PF17921">
    <property type="entry name" value="Integrase_H2C2"/>
    <property type="match status" value="1"/>
</dbReference>
<organism evidence="4 5">
    <name type="scientific">Ancylostoma ceylanicum</name>
    <dbReference type="NCBI Taxonomy" id="53326"/>
    <lineage>
        <taxon>Eukaryota</taxon>
        <taxon>Metazoa</taxon>
        <taxon>Ecdysozoa</taxon>
        <taxon>Nematoda</taxon>
        <taxon>Chromadorea</taxon>
        <taxon>Rhabditida</taxon>
        <taxon>Rhabditina</taxon>
        <taxon>Rhabditomorpha</taxon>
        <taxon>Strongyloidea</taxon>
        <taxon>Ancylostomatidae</taxon>
        <taxon>Ancylostomatinae</taxon>
        <taxon>Ancylostoma</taxon>
    </lineage>
</organism>
<keyword evidence="5" id="KW-1185">Reference proteome</keyword>
<dbReference type="InterPro" id="IPR041677">
    <property type="entry name" value="DNA2/NAM7_AAA_11"/>
</dbReference>
<evidence type="ECO:0000259" key="3">
    <source>
        <dbReference type="PROSITE" id="PS50994"/>
    </source>
</evidence>
<dbReference type="Gene3D" id="3.30.420.10">
    <property type="entry name" value="Ribonuclease H-like superfamily/Ribonuclease H"/>
    <property type="match status" value="1"/>
</dbReference>
<dbReference type="InterPro" id="IPR001584">
    <property type="entry name" value="Integrase_cat-core"/>
</dbReference>
<evidence type="ECO:0000313" key="5">
    <source>
        <dbReference type="Proteomes" id="UP000054495"/>
    </source>
</evidence>
<dbReference type="EMBL" id="KE126621">
    <property type="protein sequence ID" value="EPB66043.1"/>
    <property type="molecule type" value="Genomic_DNA"/>
</dbReference>
<dbReference type="InterPro" id="IPR041588">
    <property type="entry name" value="Integrase_H2C2"/>
</dbReference>
<dbReference type="Gene3D" id="3.40.50.300">
    <property type="entry name" value="P-loop containing nucleotide triphosphate hydrolases"/>
    <property type="match status" value="2"/>
</dbReference>
<dbReference type="PANTHER" id="PTHR37984">
    <property type="entry name" value="PROTEIN CBG26694"/>
    <property type="match status" value="1"/>
</dbReference>
<evidence type="ECO:0000313" key="4">
    <source>
        <dbReference type="EMBL" id="EPB66043.1"/>
    </source>
</evidence>
<dbReference type="EC" id="2.7.7.49" evidence="1"/>
<evidence type="ECO:0000256" key="1">
    <source>
        <dbReference type="ARBA" id="ARBA00012493"/>
    </source>
</evidence>
<dbReference type="SUPFAM" id="SSF56672">
    <property type="entry name" value="DNA/RNA polymerases"/>
    <property type="match status" value="1"/>
</dbReference>
<dbReference type="InterPro" id="IPR041679">
    <property type="entry name" value="DNA2/NAM7-like_C"/>
</dbReference>
<dbReference type="GO" id="GO:0003676">
    <property type="term" value="F:nucleic acid binding"/>
    <property type="evidence" value="ECO:0007669"/>
    <property type="project" value="InterPro"/>
</dbReference>
<dbReference type="InterPro" id="IPR027417">
    <property type="entry name" value="P-loop_NTPase"/>
</dbReference>
<proteinExistence type="predicted"/>
<dbReference type="InterPro" id="IPR041577">
    <property type="entry name" value="RT_RNaseH_2"/>
</dbReference>
<feature type="compositionally biased region" description="Polar residues" evidence="2">
    <location>
        <begin position="649"/>
        <end position="658"/>
    </location>
</feature>
<dbReference type="GO" id="GO:0004386">
    <property type="term" value="F:helicase activity"/>
    <property type="evidence" value="ECO:0007669"/>
    <property type="project" value="InterPro"/>
</dbReference>
<dbReference type="Gene3D" id="1.10.340.70">
    <property type="match status" value="1"/>
</dbReference>
<accession>A0A0D6L5S2</accession>
<dbReference type="CDD" id="cd18808">
    <property type="entry name" value="SF1_C_Upf1"/>
    <property type="match status" value="1"/>
</dbReference>
<dbReference type="FunFam" id="1.10.340.70:FF:000001">
    <property type="entry name" value="Retrovirus-related Pol polyprotein from transposon gypsy-like Protein"/>
    <property type="match status" value="1"/>
</dbReference>
<dbReference type="SUPFAM" id="SSF53098">
    <property type="entry name" value="Ribonuclease H-like"/>
    <property type="match status" value="1"/>
</dbReference>
<dbReference type="GO" id="GO:0003964">
    <property type="term" value="F:RNA-directed DNA polymerase activity"/>
    <property type="evidence" value="ECO:0007669"/>
    <property type="project" value="UniProtKB-EC"/>
</dbReference>
<dbReference type="InterPro" id="IPR012337">
    <property type="entry name" value="RNaseH-like_sf"/>
</dbReference>
<dbReference type="Pfam" id="PF13086">
    <property type="entry name" value="AAA_11"/>
    <property type="match status" value="1"/>
</dbReference>
<feature type="compositionally biased region" description="Polar residues" evidence="2">
    <location>
        <begin position="606"/>
        <end position="615"/>
    </location>
</feature>
<reference evidence="4 5" key="1">
    <citation type="submission" date="2013-05" db="EMBL/GenBank/DDBJ databases">
        <title>Draft genome of the parasitic nematode Anyclostoma ceylanicum.</title>
        <authorList>
            <person name="Mitreva M."/>
        </authorList>
    </citation>
    <scope>NUCLEOTIDE SEQUENCE [LARGE SCALE GENOMIC DNA]</scope>
</reference>
<dbReference type="Proteomes" id="UP000054495">
    <property type="component" value="Unassembled WGS sequence"/>
</dbReference>
<dbReference type="InterPro" id="IPR050951">
    <property type="entry name" value="Retrovirus_Pol_polyprotein"/>
</dbReference>
<dbReference type="PROSITE" id="PS50994">
    <property type="entry name" value="INTEGRASE"/>
    <property type="match status" value="1"/>
</dbReference>
<dbReference type="PANTHER" id="PTHR37984:SF15">
    <property type="entry name" value="INTEGRASE CATALYTIC DOMAIN-CONTAINING PROTEIN"/>
    <property type="match status" value="1"/>
</dbReference>
<sequence length="1658" mass="185186">MAVRNFPTPTNAKEVKRFVGMWGNEQQSAFAQLRDALLKEPILGYPDYDKPFHIFTDASSVAQAARWMIEIQSYNIKIVHISGKQNAVADALSRAEEGRTLSPSQHEELKDIAEFPFSFCCAPVTENPLCQKVLLCDSDNLIDFAAEQKKDSFIALVWDFCENRTPTHPTTEEVKITAAELAAKCAIKKDGCLYIAKGAQDSKRDLLLVPDSLKSMIFRAHHSSALSGGHMGFRKTLSKITRKYFWPSIYSDILKWCKECVTCQMRRNPKPEFREKLIPVHSEAVFAKVGLDLCGPLRTTDRGNKYILNIVCWFTRYVISVPLQDARATTIAHALLTECVLKYGAMSELISDQASSFTSNFYKEFCNLLHIQQKFATPYHSMGNGATERTFRTFQLMLSKFINNKQEDWDLFVPCVTFCYNTSVNEATGETPYFLMSGRDPIFVIDRILQPHQRPEIPGFDEASEYKAQLVSALKLAWSNAADHARLYQVQMKRQYDRNARPSDIKVGDRVLYRNFTNKVGLSRKLCFPWIGQFRVIDVDFPHATIVSITSPRSQPKQVHLNQIKKFIEPTGPASTLPSIPEEEASSRDIGPVAKQDITDDDDDNMSTSNHQAASSEELETQALPSSLDGNAIQQDAPVEVSEPHVGTPSVSAPSVESSGLAPCQDVPGHTVVRKTPKDLDSILKKARGSHDAVRSEQELLELLEQHNIQPIATDAPSGSQSFSIITASEYKATHGPRKKPQRKERATHSYSQHPWAHLFASKLAPVVSPNYNAELPADSFETITPAGYSCFTPNALFRKQNQGNPTASNNPSILDAVSPWAIESFRNRNDIMEMLVKRDQGAELPSIPDAEEGDALDEGVTVEGLITDKKVFPVLYRVKTLFGSGAKKETALKVYMNGSRSLVTINKSRALKEQEFYSLKKNDFISALSRDPQLPYMVFCCYFASLDARRELRAHMADVIYIPPPPQAPLRVTRALELFRNRVKDKLNQFKLFKFDPQRAPRFLDVLYSTTCGAILACVAAAADHRVYSVLWSSPDINSHPAIVTFQIPLPARSGWSVGHSIGGAYDVDTFNGTITHIVQAAQTITVTAQLTRWDTPRWRQYLSRSPNQQLAVGNYLAQEGDKANPTLSMLENCCLEENFAMGSPGLQNARAILSHDIELQGVTTNRGESITVATDSGPITLNQDQVNAVNLFRHRFPIMVVDSAYGAGKTVCTAVMTETDAKAGRHILVTSVQNNAVDVIAAKIAQLNSPHIRPVRFVSEKVIADTNRFVQYDLATLLERLHLTHADQLEEDEIEKFTEFADNRQQLREFVLTGTDPDIMKAEHSELLMLERNTSKHVKQLVEIFLRVYNPNVFLCTVASALNITAPKGLLSDCYDRWASVLLDEASMLPEAVLITLLSRFQNSCFTLIGDSKQLPPYVGTQAIPLAVELCSQSALDIANRRGNTPTCPIQIVYRPHVNMMSLNSEVFYDGTLVCGTPPERRMAVLQRMRMPNQSVPVAFIEVPSEAIQSVTRSYRNEAEAQAVHVLVRNLLIKGFHSREIMVISLYKDQKLLCEQLLNPLGVSVGTVDSEQGAERTVVILCTTRTSIPSSSSLTFFCDPRRLNVALSRARDGLFITGSPSCLKRLPIWENVITWCESHKVIVPMEFFNDVAQPQD</sequence>
<dbReference type="InterPro" id="IPR036397">
    <property type="entry name" value="RNaseH_sf"/>
</dbReference>
<dbReference type="InterPro" id="IPR047187">
    <property type="entry name" value="SF1_C_Upf1"/>
</dbReference>